<organism evidence="3">
    <name type="scientific">mine drainage metagenome</name>
    <dbReference type="NCBI Taxonomy" id="410659"/>
    <lineage>
        <taxon>unclassified sequences</taxon>
        <taxon>metagenomes</taxon>
        <taxon>ecological metagenomes</taxon>
    </lineage>
</organism>
<dbReference type="InterPro" id="IPR027410">
    <property type="entry name" value="TCP-1-like_intermed_sf"/>
</dbReference>
<dbReference type="InterPro" id="IPR027413">
    <property type="entry name" value="GROEL-like_equatorial_sf"/>
</dbReference>
<feature type="non-terminal residue" evidence="3">
    <location>
        <position position="1"/>
    </location>
</feature>
<name>T0ZGS6_9ZZZZ</name>
<evidence type="ECO:0000256" key="2">
    <source>
        <dbReference type="ARBA" id="ARBA00023186"/>
    </source>
</evidence>
<dbReference type="SUPFAM" id="SSF52029">
    <property type="entry name" value="GroEL apical domain-like"/>
    <property type="match status" value="1"/>
</dbReference>
<keyword evidence="2" id="KW-0143">Chaperone</keyword>
<proteinExistence type="inferred from homology"/>
<dbReference type="InterPro" id="IPR001844">
    <property type="entry name" value="Cpn60/GroEL"/>
</dbReference>
<dbReference type="GO" id="GO:0042026">
    <property type="term" value="P:protein refolding"/>
    <property type="evidence" value="ECO:0007669"/>
    <property type="project" value="InterPro"/>
</dbReference>
<accession>T0ZGS6</accession>
<dbReference type="Gene3D" id="3.50.7.10">
    <property type="entry name" value="GroEL"/>
    <property type="match status" value="1"/>
</dbReference>
<comment type="caution">
    <text evidence="3">The sequence shown here is derived from an EMBL/GenBank/DDBJ whole genome shotgun (WGS) entry which is preliminary data.</text>
</comment>
<gene>
    <name evidence="3" type="ORF">B1B_13770</name>
</gene>
<dbReference type="InterPro" id="IPR002423">
    <property type="entry name" value="Cpn60/GroEL/TCP-1"/>
</dbReference>
<protein>
    <submittedName>
        <fullName evidence="3">Chaperonin GroL</fullName>
    </submittedName>
</protein>
<evidence type="ECO:0000256" key="1">
    <source>
        <dbReference type="ARBA" id="ARBA00006607"/>
    </source>
</evidence>
<dbReference type="FunFam" id="3.50.7.10:FF:000001">
    <property type="entry name" value="60 kDa chaperonin"/>
    <property type="match status" value="1"/>
</dbReference>
<dbReference type="Pfam" id="PF00118">
    <property type="entry name" value="Cpn60_TCP1"/>
    <property type="match status" value="1"/>
</dbReference>
<sequence length="198" mass="21112">GTTTATVLASAMINEGFRHVAHGANPVQVKAGIQKAVDLVVEEIKKHSVPISEREKIAQVASISAADTSIGETVADAMEKVGKDGVITVEESKGIATELELVEGMQFDKGYISPYMVTNTQAMEAVLEDPYILITDRKISAIADLLPVVEKIHQSGKPLLVVAEDIDGEALATLIVNKIRGIFTAVAVNGPRRLGTRR</sequence>
<dbReference type="Gene3D" id="3.30.260.10">
    <property type="entry name" value="TCP-1-like chaperonin intermediate domain"/>
    <property type="match status" value="1"/>
</dbReference>
<dbReference type="SUPFAM" id="SSF48592">
    <property type="entry name" value="GroEL equatorial domain-like"/>
    <property type="match status" value="1"/>
</dbReference>
<dbReference type="Gene3D" id="1.10.560.10">
    <property type="entry name" value="GroEL-like equatorial domain"/>
    <property type="match status" value="1"/>
</dbReference>
<dbReference type="InterPro" id="IPR027409">
    <property type="entry name" value="GroEL-like_apical_dom_sf"/>
</dbReference>
<dbReference type="AlphaFoldDB" id="T0ZGS6"/>
<dbReference type="PANTHER" id="PTHR45633">
    <property type="entry name" value="60 KDA HEAT SHOCK PROTEIN, MITOCHONDRIAL"/>
    <property type="match status" value="1"/>
</dbReference>
<dbReference type="EMBL" id="AUZY01009078">
    <property type="protein sequence ID" value="EQD43542.1"/>
    <property type="molecule type" value="Genomic_DNA"/>
</dbReference>
<comment type="similarity">
    <text evidence="1">Belongs to the chaperonin (HSP60) family.</text>
</comment>
<evidence type="ECO:0000313" key="3">
    <source>
        <dbReference type="EMBL" id="EQD43542.1"/>
    </source>
</evidence>
<dbReference type="GO" id="GO:0005524">
    <property type="term" value="F:ATP binding"/>
    <property type="evidence" value="ECO:0007669"/>
    <property type="project" value="InterPro"/>
</dbReference>
<dbReference type="GO" id="GO:0140662">
    <property type="term" value="F:ATP-dependent protein folding chaperone"/>
    <property type="evidence" value="ECO:0007669"/>
    <property type="project" value="InterPro"/>
</dbReference>
<reference evidence="3" key="1">
    <citation type="submission" date="2013-08" db="EMBL/GenBank/DDBJ databases">
        <authorList>
            <person name="Mendez C."/>
            <person name="Richter M."/>
            <person name="Ferrer M."/>
            <person name="Sanchez J."/>
        </authorList>
    </citation>
    <scope>NUCLEOTIDE SEQUENCE</scope>
</reference>
<reference evidence="3" key="2">
    <citation type="journal article" date="2014" name="ISME J.">
        <title>Microbial stratification in low pH oxic and suboxic macroscopic growths along an acid mine drainage.</title>
        <authorList>
            <person name="Mendez-Garcia C."/>
            <person name="Mesa V."/>
            <person name="Sprenger R.R."/>
            <person name="Richter M."/>
            <person name="Diez M.S."/>
            <person name="Solano J."/>
            <person name="Bargiela R."/>
            <person name="Golyshina O.V."/>
            <person name="Manteca A."/>
            <person name="Ramos J.L."/>
            <person name="Gallego J.R."/>
            <person name="Llorente I."/>
            <person name="Martins Dos Santos V.A."/>
            <person name="Jensen O.N."/>
            <person name="Pelaez A.I."/>
            <person name="Sanchez J."/>
            <person name="Ferrer M."/>
        </authorList>
    </citation>
    <scope>NUCLEOTIDE SEQUENCE</scope>
</reference>
<feature type="non-terminal residue" evidence="3">
    <location>
        <position position="198"/>
    </location>
</feature>